<gene>
    <name evidence="1" type="ORF">Sjap_026107</name>
</gene>
<protein>
    <submittedName>
        <fullName evidence="1">Uncharacterized protein</fullName>
    </submittedName>
</protein>
<dbReference type="Proteomes" id="UP001417504">
    <property type="component" value="Unassembled WGS sequence"/>
</dbReference>
<accession>A0AAP0HIK6</accession>
<evidence type="ECO:0000313" key="1">
    <source>
        <dbReference type="EMBL" id="KAK9085696.1"/>
    </source>
</evidence>
<comment type="caution">
    <text evidence="1">The sequence shown here is derived from an EMBL/GenBank/DDBJ whole genome shotgun (WGS) entry which is preliminary data.</text>
</comment>
<keyword evidence="2" id="KW-1185">Reference proteome</keyword>
<evidence type="ECO:0000313" key="2">
    <source>
        <dbReference type="Proteomes" id="UP001417504"/>
    </source>
</evidence>
<reference evidence="1 2" key="1">
    <citation type="submission" date="2024-01" db="EMBL/GenBank/DDBJ databases">
        <title>Genome assemblies of Stephania.</title>
        <authorList>
            <person name="Yang L."/>
        </authorList>
    </citation>
    <scope>NUCLEOTIDE SEQUENCE [LARGE SCALE GENOMIC DNA]</scope>
    <source>
        <strain evidence="1">QJT</strain>
        <tissue evidence="1">Leaf</tissue>
    </source>
</reference>
<organism evidence="1 2">
    <name type="scientific">Stephania japonica</name>
    <dbReference type="NCBI Taxonomy" id="461633"/>
    <lineage>
        <taxon>Eukaryota</taxon>
        <taxon>Viridiplantae</taxon>
        <taxon>Streptophyta</taxon>
        <taxon>Embryophyta</taxon>
        <taxon>Tracheophyta</taxon>
        <taxon>Spermatophyta</taxon>
        <taxon>Magnoliopsida</taxon>
        <taxon>Ranunculales</taxon>
        <taxon>Menispermaceae</taxon>
        <taxon>Menispermoideae</taxon>
        <taxon>Cissampelideae</taxon>
        <taxon>Stephania</taxon>
    </lineage>
</organism>
<dbReference type="EMBL" id="JBBNAE010000011">
    <property type="protein sequence ID" value="KAK9085696.1"/>
    <property type="molecule type" value="Genomic_DNA"/>
</dbReference>
<proteinExistence type="predicted"/>
<name>A0AAP0HIK6_9MAGN</name>
<dbReference type="AlphaFoldDB" id="A0AAP0HIK6"/>
<sequence length="108" mass="11857">MDWYRRPDEFGIGTEHGDTAGCRKTSDSCSGIDAIRDVMEPSDQGDAFVAIAMADKLKSSGGGLEDFQWRLDEVSQLVVLHGYQLKEIFRLLRTQTTTLSPTSAASVT</sequence>